<feature type="compositionally biased region" description="Polar residues" evidence="1">
    <location>
        <begin position="33"/>
        <end position="46"/>
    </location>
</feature>
<organism evidence="2">
    <name type="scientific">Arundo donax</name>
    <name type="common">Giant reed</name>
    <name type="synonym">Donax arundinaceus</name>
    <dbReference type="NCBI Taxonomy" id="35708"/>
    <lineage>
        <taxon>Eukaryota</taxon>
        <taxon>Viridiplantae</taxon>
        <taxon>Streptophyta</taxon>
        <taxon>Embryophyta</taxon>
        <taxon>Tracheophyta</taxon>
        <taxon>Spermatophyta</taxon>
        <taxon>Magnoliopsida</taxon>
        <taxon>Liliopsida</taxon>
        <taxon>Poales</taxon>
        <taxon>Poaceae</taxon>
        <taxon>PACMAD clade</taxon>
        <taxon>Arundinoideae</taxon>
        <taxon>Arundineae</taxon>
        <taxon>Arundo</taxon>
    </lineage>
</organism>
<evidence type="ECO:0000256" key="1">
    <source>
        <dbReference type="SAM" id="MobiDB-lite"/>
    </source>
</evidence>
<feature type="compositionally biased region" description="Basic and acidic residues" evidence="1">
    <location>
        <begin position="1"/>
        <end position="30"/>
    </location>
</feature>
<dbReference type="AlphaFoldDB" id="A0A0A9A6J9"/>
<proteinExistence type="predicted"/>
<sequence>MQSPTLHEKFQTTYETRKSREHMKQGKVGRDNCVTSNGLSETTQTHMSDHEDEQCSQKLEILQE</sequence>
<name>A0A0A9A6J9_ARUDO</name>
<protein>
    <submittedName>
        <fullName evidence="2">Uncharacterized protein</fullName>
    </submittedName>
</protein>
<reference evidence="2" key="2">
    <citation type="journal article" date="2015" name="Data Brief">
        <title>Shoot transcriptome of the giant reed, Arundo donax.</title>
        <authorList>
            <person name="Barrero R.A."/>
            <person name="Guerrero F.D."/>
            <person name="Moolhuijzen P."/>
            <person name="Goolsby J.A."/>
            <person name="Tidwell J."/>
            <person name="Bellgard S.E."/>
            <person name="Bellgard M.I."/>
        </authorList>
    </citation>
    <scope>NUCLEOTIDE SEQUENCE</scope>
    <source>
        <tissue evidence="2">Shoot tissue taken approximately 20 cm above the soil surface</tissue>
    </source>
</reference>
<reference evidence="2" key="1">
    <citation type="submission" date="2014-09" db="EMBL/GenBank/DDBJ databases">
        <authorList>
            <person name="Magalhaes I.L.F."/>
            <person name="Oliveira U."/>
            <person name="Santos F.R."/>
            <person name="Vidigal T.H.D.A."/>
            <person name="Brescovit A.D."/>
            <person name="Santos A.J."/>
        </authorList>
    </citation>
    <scope>NUCLEOTIDE SEQUENCE</scope>
    <source>
        <tissue evidence="2">Shoot tissue taken approximately 20 cm above the soil surface</tissue>
    </source>
</reference>
<evidence type="ECO:0000313" key="2">
    <source>
        <dbReference type="EMBL" id="JAD47329.1"/>
    </source>
</evidence>
<feature type="region of interest" description="Disordered" evidence="1">
    <location>
        <begin position="1"/>
        <end position="64"/>
    </location>
</feature>
<accession>A0A0A9A6J9</accession>
<dbReference type="EMBL" id="GBRH01250566">
    <property type="protein sequence ID" value="JAD47329.1"/>
    <property type="molecule type" value="Transcribed_RNA"/>
</dbReference>